<dbReference type="AlphaFoldDB" id="A0A368H8H2"/>
<dbReference type="Pfam" id="PF17305">
    <property type="entry name" value="DUF5354"/>
    <property type="match status" value="1"/>
</dbReference>
<dbReference type="OrthoDB" id="5840767at2759"/>
<name>A0A368H8H2_ANCCA</name>
<feature type="signal peptide" evidence="1">
    <location>
        <begin position="1"/>
        <end position="17"/>
    </location>
</feature>
<gene>
    <name evidence="2" type="ORF">ANCCAN_00861</name>
</gene>
<keyword evidence="3" id="KW-1185">Reference proteome</keyword>
<proteinExistence type="predicted"/>
<evidence type="ECO:0000313" key="3">
    <source>
        <dbReference type="Proteomes" id="UP000252519"/>
    </source>
</evidence>
<feature type="chain" id="PRO_5016803694" description="Transthyretin-like family protein" evidence="1">
    <location>
        <begin position="18"/>
        <end position="132"/>
    </location>
</feature>
<protein>
    <recommendedName>
        <fullName evidence="4">Transthyretin-like family protein</fullName>
    </recommendedName>
</protein>
<accession>A0A368H8H2</accession>
<sequence>MLLLVLLTAAFIPTSTALICYENDAQGNMHEVKKDNWNYCVLIPENEESGAKMFGIGPNEESLVGYDETFKQSDSLYKVLSVCIYEKYELGKLSPSFGRAEFLFRCLCNYDRCNSHQTFQGYLNSVQRDNEP</sequence>
<evidence type="ECO:0000313" key="2">
    <source>
        <dbReference type="EMBL" id="RCN52866.1"/>
    </source>
</evidence>
<evidence type="ECO:0008006" key="4">
    <source>
        <dbReference type="Google" id="ProtNLM"/>
    </source>
</evidence>
<reference evidence="2 3" key="1">
    <citation type="submission" date="2014-10" db="EMBL/GenBank/DDBJ databases">
        <title>Draft genome of the hookworm Ancylostoma caninum.</title>
        <authorList>
            <person name="Mitreva M."/>
        </authorList>
    </citation>
    <scope>NUCLEOTIDE SEQUENCE [LARGE SCALE GENOMIC DNA]</scope>
    <source>
        <strain evidence="2 3">Baltimore</strain>
    </source>
</reference>
<dbReference type="Proteomes" id="UP000252519">
    <property type="component" value="Unassembled WGS sequence"/>
</dbReference>
<dbReference type="InterPro" id="IPR035291">
    <property type="entry name" value="DUF5354"/>
</dbReference>
<organism evidence="2 3">
    <name type="scientific">Ancylostoma caninum</name>
    <name type="common">Dog hookworm</name>
    <dbReference type="NCBI Taxonomy" id="29170"/>
    <lineage>
        <taxon>Eukaryota</taxon>
        <taxon>Metazoa</taxon>
        <taxon>Ecdysozoa</taxon>
        <taxon>Nematoda</taxon>
        <taxon>Chromadorea</taxon>
        <taxon>Rhabditida</taxon>
        <taxon>Rhabditina</taxon>
        <taxon>Rhabditomorpha</taxon>
        <taxon>Strongyloidea</taxon>
        <taxon>Ancylostomatidae</taxon>
        <taxon>Ancylostomatinae</taxon>
        <taxon>Ancylostoma</taxon>
    </lineage>
</organism>
<keyword evidence="1" id="KW-0732">Signal</keyword>
<comment type="caution">
    <text evidence="2">The sequence shown here is derived from an EMBL/GenBank/DDBJ whole genome shotgun (WGS) entry which is preliminary data.</text>
</comment>
<dbReference type="EMBL" id="JOJR01000004">
    <property type="protein sequence ID" value="RCN52866.1"/>
    <property type="molecule type" value="Genomic_DNA"/>
</dbReference>
<evidence type="ECO:0000256" key="1">
    <source>
        <dbReference type="SAM" id="SignalP"/>
    </source>
</evidence>